<evidence type="ECO:0000313" key="3">
    <source>
        <dbReference type="Proteomes" id="UP000265520"/>
    </source>
</evidence>
<dbReference type="Proteomes" id="UP000265520">
    <property type="component" value="Unassembled WGS sequence"/>
</dbReference>
<name>A0A392SUF1_9FABA</name>
<dbReference type="AlphaFoldDB" id="A0A392SUF1"/>
<feature type="compositionally biased region" description="Basic and acidic residues" evidence="1">
    <location>
        <begin position="16"/>
        <end position="25"/>
    </location>
</feature>
<sequence>SLPPKPQHFMYHHLHSQRDKQTSRLKDKEKNWWGCELKPGIWNWNGVQTEIPQKYSTIILTSSNPD</sequence>
<feature type="non-terminal residue" evidence="2">
    <location>
        <position position="1"/>
    </location>
</feature>
<evidence type="ECO:0000313" key="2">
    <source>
        <dbReference type="EMBL" id="MCI51550.1"/>
    </source>
</evidence>
<feature type="region of interest" description="Disordered" evidence="1">
    <location>
        <begin position="1"/>
        <end position="25"/>
    </location>
</feature>
<dbReference type="EMBL" id="LXQA010433579">
    <property type="protein sequence ID" value="MCI51550.1"/>
    <property type="molecule type" value="Genomic_DNA"/>
</dbReference>
<comment type="caution">
    <text evidence="2">The sequence shown here is derived from an EMBL/GenBank/DDBJ whole genome shotgun (WGS) entry which is preliminary data.</text>
</comment>
<organism evidence="2 3">
    <name type="scientific">Trifolium medium</name>
    <dbReference type="NCBI Taxonomy" id="97028"/>
    <lineage>
        <taxon>Eukaryota</taxon>
        <taxon>Viridiplantae</taxon>
        <taxon>Streptophyta</taxon>
        <taxon>Embryophyta</taxon>
        <taxon>Tracheophyta</taxon>
        <taxon>Spermatophyta</taxon>
        <taxon>Magnoliopsida</taxon>
        <taxon>eudicotyledons</taxon>
        <taxon>Gunneridae</taxon>
        <taxon>Pentapetalae</taxon>
        <taxon>rosids</taxon>
        <taxon>fabids</taxon>
        <taxon>Fabales</taxon>
        <taxon>Fabaceae</taxon>
        <taxon>Papilionoideae</taxon>
        <taxon>50 kb inversion clade</taxon>
        <taxon>NPAAA clade</taxon>
        <taxon>Hologalegina</taxon>
        <taxon>IRL clade</taxon>
        <taxon>Trifolieae</taxon>
        <taxon>Trifolium</taxon>
    </lineage>
</organism>
<accession>A0A392SUF1</accession>
<keyword evidence="3" id="KW-1185">Reference proteome</keyword>
<evidence type="ECO:0000256" key="1">
    <source>
        <dbReference type="SAM" id="MobiDB-lite"/>
    </source>
</evidence>
<reference evidence="2 3" key="1">
    <citation type="journal article" date="2018" name="Front. Plant Sci.">
        <title>Red Clover (Trifolium pratense) and Zigzag Clover (T. medium) - A Picture of Genomic Similarities and Differences.</title>
        <authorList>
            <person name="Dluhosova J."/>
            <person name="Istvanek J."/>
            <person name="Nedelnik J."/>
            <person name="Repkova J."/>
        </authorList>
    </citation>
    <scope>NUCLEOTIDE SEQUENCE [LARGE SCALE GENOMIC DNA]</scope>
    <source>
        <strain evidence="3">cv. 10/8</strain>
        <tissue evidence="2">Leaf</tissue>
    </source>
</reference>
<proteinExistence type="predicted"/>
<protein>
    <submittedName>
        <fullName evidence="2">Uncharacterized protein</fullName>
    </submittedName>
</protein>